<organism evidence="8 9">
    <name type="scientific">Marivibrio halodurans</name>
    <dbReference type="NCBI Taxonomy" id="2039722"/>
    <lineage>
        <taxon>Bacteria</taxon>
        <taxon>Pseudomonadati</taxon>
        <taxon>Pseudomonadota</taxon>
        <taxon>Alphaproteobacteria</taxon>
        <taxon>Rhodospirillales</taxon>
        <taxon>Rhodospirillaceae</taxon>
        <taxon>Marivibrio</taxon>
    </lineage>
</organism>
<dbReference type="RefSeq" id="WP_210682293.1">
    <property type="nucleotide sequence ID" value="NZ_JAGMWN010000005.1"/>
</dbReference>
<comment type="cofactor">
    <cofactor evidence="1">
        <name>L-ascorbate</name>
        <dbReference type="ChEBI" id="CHEBI:38290"/>
    </cofactor>
</comment>
<dbReference type="Pfam" id="PF13640">
    <property type="entry name" value="2OG-FeII_Oxy_3"/>
    <property type="match status" value="1"/>
</dbReference>
<sequence>MFWYPVPGRADVAHIDFPPYVTGRNVFTDAEMDALIARMTGQPGQEVRTGPDLQIRPEQNRSTARHILPDPESGWIYHRIMTTLSVLNAQSYQFDVKGMDEPLYFVTYEGKRQGHYSWHYDGTAAGQAPRKLSITFQLSRAEDYEGGELEFNRTGEPTTAPKERGTFVLFPSFILHRVRPVTRGIRHALVAWVNGPPFK</sequence>
<name>A0A8J7SJF6_9PROT</name>
<dbReference type="GO" id="GO:0005506">
    <property type="term" value="F:iron ion binding"/>
    <property type="evidence" value="ECO:0007669"/>
    <property type="project" value="InterPro"/>
</dbReference>
<gene>
    <name evidence="8" type="ORF">KAJ83_11870</name>
</gene>
<evidence type="ECO:0000313" key="8">
    <source>
        <dbReference type="EMBL" id="MBP5857708.1"/>
    </source>
</evidence>
<feature type="domain" description="Fe2OG dioxygenase" evidence="7">
    <location>
        <begin position="98"/>
        <end position="195"/>
    </location>
</feature>
<accession>A0A8J7SJF6</accession>
<dbReference type="EMBL" id="JAGMWN010000005">
    <property type="protein sequence ID" value="MBP5857708.1"/>
    <property type="molecule type" value="Genomic_DNA"/>
</dbReference>
<dbReference type="SMART" id="SM00702">
    <property type="entry name" value="P4Hc"/>
    <property type="match status" value="1"/>
</dbReference>
<dbReference type="GO" id="GO:0016705">
    <property type="term" value="F:oxidoreductase activity, acting on paired donors, with incorporation or reduction of molecular oxygen"/>
    <property type="evidence" value="ECO:0007669"/>
    <property type="project" value="InterPro"/>
</dbReference>
<keyword evidence="6" id="KW-0408">Iron</keyword>
<dbReference type="InterPro" id="IPR006620">
    <property type="entry name" value="Pro_4_hyd_alph"/>
</dbReference>
<evidence type="ECO:0000256" key="1">
    <source>
        <dbReference type="ARBA" id="ARBA00001961"/>
    </source>
</evidence>
<dbReference type="InterPro" id="IPR044862">
    <property type="entry name" value="Pro_4_hyd_alph_FE2OG_OXY"/>
</dbReference>
<dbReference type="Proteomes" id="UP000672602">
    <property type="component" value="Unassembled WGS sequence"/>
</dbReference>
<keyword evidence="9" id="KW-1185">Reference proteome</keyword>
<dbReference type="PROSITE" id="PS51471">
    <property type="entry name" value="FE2OG_OXY"/>
    <property type="match status" value="1"/>
</dbReference>
<evidence type="ECO:0000256" key="3">
    <source>
        <dbReference type="ARBA" id="ARBA00022896"/>
    </source>
</evidence>
<proteinExistence type="predicted"/>
<dbReference type="SUPFAM" id="SSF51197">
    <property type="entry name" value="Clavaminate synthase-like"/>
    <property type="match status" value="1"/>
</dbReference>
<evidence type="ECO:0000313" key="9">
    <source>
        <dbReference type="Proteomes" id="UP000672602"/>
    </source>
</evidence>
<keyword evidence="3" id="KW-0847">Vitamin C</keyword>
<keyword evidence="2" id="KW-0479">Metal-binding</keyword>
<evidence type="ECO:0000259" key="7">
    <source>
        <dbReference type="PROSITE" id="PS51471"/>
    </source>
</evidence>
<evidence type="ECO:0000256" key="6">
    <source>
        <dbReference type="ARBA" id="ARBA00023004"/>
    </source>
</evidence>
<dbReference type="GO" id="GO:0051213">
    <property type="term" value="F:dioxygenase activity"/>
    <property type="evidence" value="ECO:0007669"/>
    <property type="project" value="UniProtKB-KW"/>
</dbReference>
<comment type="caution">
    <text evidence="8">The sequence shown here is derived from an EMBL/GenBank/DDBJ whole genome shotgun (WGS) entry which is preliminary data.</text>
</comment>
<evidence type="ECO:0000256" key="5">
    <source>
        <dbReference type="ARBA" id="ARBA00023002"/>
    </source>
</evidence>
<dbReference type="Gene3D" id="2.60.120.620">
    <property type="entry name" value="q2cbj1_9rhob like domain"/>
    <property type="match status" value="1"/>
</dbReference>
<reference evidence="8" key="1">
    <citation type="submission" date="2021-04" db="EMBL/GenBank/DDBJ databases">
        <authorList>
            <person name="Zhang D.-C."/>
        </authorList>
    </citation>
    <scope>NUCLEOTIDE SEQUENCE</scope>
    <source>
        <strain evidence="8">CGMCC 1.15697</strain>
    </source>
</reference>
<dbReference type="AlphaFoldDB" id="A0A8J7SJF6"/>
<dbReference type="InterPro" id="IPR005123">
    <property type="entry name" value="Oxoglu/Fe-dep_dioxygenase_dom"/>
</dbReference>
<protein>
    <submittedName>
        <fullName evidence="8">2OG-Fe(II) oxygenase</fullName>
    </submittedName>
</protein>
<keyword evidence="5" id="KW-0560">Oxidoreductase</keyword>
<dbReference type="GO" id="GO:0031418">
    <property type="term" value="F:L-ascorbic acid binding"/>
    <property type="evidence" value="ECO:0007669"/>
    <property type="project" value="UniProtKB-KW"/>
</dbReference>
<evidence type="ECO:0000256" key="2">
    <source>
        <dbReference type="ARBA" id="ARBA00022723"/>
    </source>
</evidence>
<evidence type="ECO:0000256" key="4">
    <source>
        <dbReference type="ARBA" id="ARBA00022964"/>
    </source>
</evidence>
<keyword evidence="4" id="KW-0223">Dioxygenase</keyword>